<dbReference type="Proteomes" id="UP001066276">
    <property type="component" value="Chromosome 4_2"/>
</dbReference>
<protein>
    <submittedName>
        <fullName evidence="1">Uncharacterized protein</fullName>
    </submittedName>
</protein>
<organism evidence="1 2">
    <name type="scientific">Pleurodeles waltl</name>
    <name type="common">Iberian ribbed newt</name>
    <dbReference type="NCBI Taxonomy" id="8319"/>
    <lineage>
        <taxon>Eukaryota</taxon>
        <taxon>Metazoa</taxon>
        <taxon>Chordata</taxon>
        <taxon>Craniata</taxon>
        <taxon>Vertebrata</taxon>
        <taxon>Euteleostomi</taxon>
        <taxon>Amphibia</taxon>
        <taxon>Batrachia</taxon>
        <taxon>Caudata</taxon>
        <taxon>Salamandroidea</taxon>
        <taxon>Salamandridae</taxon>
        <taxon>Pleurodelinae</taxon>
        <taxon>Pleurodeles</taxon>
    </lineage>
</organism>
<proteinExistence type="predicted"/>
<gene>
    <name evidence="1" type="ORF">NDU88_001062</name>
</gene>
<comment type="caution">
    <text evidence="1">The sequence shown here is derived from an EMBL/GenBank/DDBJ whole genome shotgun (WGS) entry which is preliminary data.</text>
</comment>
<name>A0AAV7S6B3_PLEWA</name>
<dbReference type="EMBL" id="JANPWB010000008">
    <property type="protein sequence ID" value="KAJ1160566.1"/>
    <property type="molecule type" value="Genomic_DNA"/>
</dbReference>
<accession>A0AAV7S6B3</accession>
<evidence type="ECO:0000313" key="2">
    <source>
        <dbReference type="Proteomes" id="UP001066276"/>
    </source>
</evidence>
<evidence type="ECO:0000313" key="1">
    <source>
        <dbReference type="EMBL" id="KAJ1160566.1"/>
    </source>
</evidence>
<sequence>MEGPPGARSEEETVMDTVSRYLANRNWQNRGNRTMSFMPGVTQGWQLSVTTARCSDRRYLALSTQLPFPSLPSPSEFTALHPSECVDMYSVKSSGQQQQALLGNAI</sequence>
<keyword evidence="2" id="KW-1185">Reference proteome</keyword>
<reference evidence="1" key="1">
    <citation type="journal article" date="2022" name="bioRxiv">
        <title>Sequencing and chromosome-scale assembly of the giantPleurodeles waltlgenome.</title>
        <authorList>
            <person name="Brown T."/>
            <person name="Elewa A."/>
            <person name="Iarovenko S."/>
            <person name="Subramanian E."/>
            <person name="Araus A.J."/>
            <person name="Petzold A."/>
            <person name="Susuki M."/>
            <person name="Suzuki K.-i.T."/>
            <person name="Hayashi T."/>
            <person name="Toyoda A."/>
            <person name="Oliveira C."/>
            <person name="Osipova E."/>
            <person name="Leigh N.D."/>
            <person name="Simon A."/>
            <person name="Yun M.H."/>
        </authorList>
    </citation>
    <scope>NUCLEOTIDE SEQUENCE</scope>
    <source>
        <strain evidence="1">20211129_DDA</strain>
        <tissue evidence="1">Liver</tissue>
    </source>
</reference>
<dbReference type="AlphaFoldDB" id="A0AAV7S6B3"/>